<accession>A0ABP9JC14</accession>
<name>A0ABP9JC14_9MICO</name>
<sequence>MRISQLSDRTGVSIPTLKYYLREGLLHAGEAHGATRADYDESHVDRVRLVRTLVDVGRLSIERVREVVQVLDAPPASRHELLGAAHEALRPAASPTQPTPETVARVRSLGPDGCEHSPAGKQLAQALTAAETAGWHVDDSTLSTWQRAMRTVAETDVAPELGTATPDEALRYAIVGTVLTDPVLLALRRVAQEAVSAERLAEADPAGRSGRAKGPDGIPATR</sequence>
<gene>
    <name evidence="4" type="ORF">GCM10023258_16840</name>
</gene>
<dbReference type="InterPro" id="IPR009061">
    <property type="entry name" value="DNA-bd_dom_put_sf"/>
</dbReference>
<keyword evidence="1" id="KW-0238">DNA-binding</keyword>
<reference evidence="5" key="1">
    <citation type="journal article" date="2019" name="Int. J. Syst. Evol. Microbiol.">
        <title>The Global Catalogue of Microorganisms (GCM) 10K type strain sequencing project: providing services to taxonomists for standard genome sequencing and annotation.</title>
        <authorList>
            <consortium name="The Broad Institute Genomics Platform"/>
            <consortium name="The Broad Institute Genome Sequencing Center for Infectious Disease"/>
            <person name="Wu L."/>
            <person name="Ma J."/>
        </authorList>
    </citation>
    <scope>NUCLEOTIDE SEQUENCE [LARGE SCALE GENOMIC DNA]</scope>
    <source>
        <strain evidence="5">JCM 17687</strain>
    </source>
</reference>
<dbReference type="Proteomes" id="UP001500427">
    <property type="component" value="Unassembled WGS sequence"/>
</dbReference>
<evidence type="ECO:0000256" key="2">
    <source>
        <dbReference type="SAM" id="MobiDB-lite"/>
    </source>
</evidence>
<feature type="region of interest" description="Disordered" evidence="2">
    <location>
        <begin position="197"/>
        <end position="222"/>
    </location>
</feature>
<dbReference type="InterPro" id="IPR047057">
    <property type="entry name" value="MerR_fam"/>
</dbReference>
<dbReference type="PROSITE" id="PS50937">
    <property type="entry name" value="HTH_MERR_2"/>
    <property type="match status" value="1"/>
</dbReference>
<feature type="domain" description="HTH merR-type" evidence="3">
    <location>
        <begin position="1"/>
        <end position="70"/>
    </location>
</feature>
<evidence type="ECO:0000313" key="5">
    <source>
        <dbReference type="Proteomes" id="UP001500427"/>
    </source>
</evidence>
<proteinExistence type="predicted"/>
<dbReference type="PANTHER" id="PTHR30204">
    <property type="entry name" value="REDOX-CYCLING DRUG-SENSING TRANSCRIPTIONAL ACTIVATOR SOXR"/>
    <property type="match status" value="1"/>
</dbReference>
<dbReference type="PRINTS" id="PR00040">
    <property type="entry name" value="HTHMERR"/>
</dbReference>
<evidence type="ECO:0000313" key="4">
    <source>
        <dbReference type="EMBL" id="GAA5024633.1"/>
    </source>
</evidence>
<evidence type="ECO:0000259" key="3">
    <source>
        <dbReference type="PROSITE" id="PS50937"/>
    </source>
</evidence>
<dbReference type="Gene3D" id="1.10.1660.10">
    <property type="match status" value="1"/>
</dbReference>
<protein>
    <submittedName>
        <fullName evidence="4">MerR family transcriptional regulator</fullName>
    </submittedName>
</protein>
<evidence type="ECO:0000256" key="1">
    <source>
        <dbReference type="ARBA" id="ARBA00023125"/>
    </source>
</evidence>
<dbReference type="EMBL" id="BAABIW010000011">
    <property type="protein sequence ID" value="GAA5024633.1"/>
    <property type="molecule type" value="Genomic_DNA"/>
</dbReference>
<organism evidence="4 5">
    <name type="scientific">Terrabacter aeriphilus</name>
    <dbReference type="NCBI Taxonomy" id="515662"/>
    <lineage>
        <taxon>Bacteria</taxon>
        <taxon>Bacillati</taxon>
        <taxon>Actinomycetota</taxon>
        <taxon>Actinomycetes</taxon>
        <taxon>Micrococcales</taxon>
        <taxon>Intrasporangiaceae</taxon>
        <taxon>Terrabacter</taxon>
    </lineage>
</organism>
<comment type="caution">
    <text evidence="4">The sequence shown here is derived from an EMBL/GenBank/DDBJ whole genome shotgun (WGS) entry which is preliminary data.</text>
</comment>
<dbReference type="Pfam" id="PF13411">
    <property type="entry name" value="MerR_1"/>
    <property type="match status" value="1"/>
</dbReference>
<dbReference type="PANTHER" id="PTHR30204:SF98">
    <property type="entry name" value="HTH-TYPE TRANSCRIPTIONAL REGULATOR ADHR"/>
    <property type="match status" value="1"/>
</dbReference>
<dbReference type="RefSeq" id="WP_345507021.1">
    <property type="nucleotide sequence ID" value="NZ_BAABIW010000011.1"/>
</dbReference>
<keyword evidence="5" id="KW-1185">Reference proteome</keyword>
<dbReference type="InterPro" id="IPR000551">
    <property type="entry name" value="MerR-type_HTH_dom"/>
</dbReference>
<dbReference type="SMART" id="SM00422">
    <property type="entry name" value="HTH_MERR"/>
    <property type="match status" value="1"/>
</dbReference>
<dbReference type="SUPFAM" id="SSF46955">
    <property type="entry name" value="Putative DNA-binding domain"/>
    <property type="match status" value="1"/>
</dbReference>